<feature type="domain" description="Protein kinase" evidence="14">
    <location>
        <begin position="429"/>
        <end position="695"/>
    </location>
</feature>
<name>A0A8K0KGY3_LADFU</name>
<evidence type="ECO:0000256" key="9">
    <source>
        <dbReference type="ARBA" id="ARBA00022840"/>
    </source>
</evidence>
<dbReference type="AlphaFoldDB" id="A0A8K0KGY3"/>
<keyword evidence="10 13" id="KW-1133">Transmembrane helix</keyword>
<proteinExistence type="predicted"/>
<evidence type="ECO:0000256" key="2">
    <source>
        <dbReference type="ARBA" id="ARBA00012513"/>
    </source>
</evidence>
<feature type="region of interest" description="Disordered" evidence="12">
    <location>
        <begin position="382"/>
        <end position="407"/>
    </location>
</feature>
<dbReference type="PROSITE" id="PS51392">
    <property type="entry name" value="KEN"/>
    <property type="match status" value="1"/>
</dbReference>
<evidence type="ECO:0000259" key="14">
    <source>
        <dbReference type="PROSITE" id="PS50011"/>
    </source>
</evidence>
<dbReference type="InterPro" id="IPR008271">
    <property type="entry name" value="Ser/Thr_kinase_AS"/>
</dbReference>
<dbReference type="GO" id="GO:1990604">
    <property type="term" value="C:IRE1-TRAF2-ASK1 complex"/>
    <property type="evidence" value="ECO:0007669"/>
    <property type="project" value="TreeGrafter"/>
</dbReference>
<dbReference type="InterPro" id="IPR018391">
    <property type="entry name" value="PQQ_b-propeller_rpt"/>
</dbReference>
<dbReference type="SMART" id="SM00220">
    <property type="entry name" value="S_TKc"/>
    <property type="match status" value="1"/>
</dbReference>
<dbReference type="GO" id="GO:0006397">
    <property type="term" value="P:mRNA processing"/>
    <property type="evidence" value="ECO:0007669"/>
    <property type="project" value="InterPro"/>
</dbReference>
<dbReference type="SMART" id="SM00580">
    <property type="entry name" value="PUG"/>
    <property type="match status" value="1"/>
</dbReference>
<gene>
    <name evidence="16" type="ORF">J437_LFUL014316</name>
</gene>
<dbReference type="PROSITE" id="PS50011">
    <property type="entry name" value="PROTEIN_KINASE_DOM"/>
    <property type="match status" value="1"/>
</dbReference>
<dbReference type="EMBL" id="KZ308839">
    <property type="protein sequence ID" value="KAG8234700.1"/>
    <property type="molecule type" value="Genomic_DNA"/>
</dbReference>
<dbReference type="Gene3D" id="1.10.510.10">
    <property type="entry name" value="Transferase(Phosphotransferase) domain 1"/>
    <property type="match status" value="1"/>
</dbReference>
<evidence type="ECO:0000256" key="1">
    <source>
        <dbReference type="ARBA" id="ARBA00004167"/>
    </source>
</evidence>
<reference evidence="16" key="1">
    <citation type="submission" date="2013-04" db="EMBL/GenBank/DDBJ databases">
        <authorList>
            <person name="Qu J."/>
            <person name="Murali S.C."/>
            <person name="Bandaranaike D."/>
            <person name="Bellair M."/>
            <person name="Blankenburg K."/>
            <person name="Chao H."/>
            <person name="Dinh H."/>
            <person name="Doddapaneni H."/>
            <person name="Downs B."/>
            <person name="Dugan-Rocha S."/>
            <person name="Elkadiri S."/>
            <person name="Gnanaolivu R.D."/>
            <person name="Hernandez B."/>
            <person name="Javaid M."/>
            <person name="Jayaseelan J.C."/>
            <person name="Lee S."/>
            <person name="Li M."/>
            <person name="Ming W."/>
            <person name="Munidasa M."/>
            <person name="Muniz J."/>
            <person name="Nguyen L."/>
            <person name="Ongeri F."/>
            <person name="Osuji N."/>
            <person name="Pu L.-L."/>
            <person name="Puazo M."/>
            <person name="Qu C."/>
            <person name="Quiroz J."/>
            <person name="Raj R."/>
            <person name="Weissenberger G."/>
            <person name="Xin Y."/>
            <person name="Zou X."/>
            <person name="Han Y."/>
            <person name="Richards S."/>
            <person name="Worley K."/>
            <person name="Muzny D."/>
            <person name="Gibbs R."/>
        </authorList>
    </citation>
    <scope>NUCLEOTIDE SEQUENCE</scope>
    <source>
        <strain evidence="16">Sampled in the wild</strain>
    </source>
</reference>
<dbReference type="GO" id="GO:0005524">
    <property type="term" value="F:ATP binding"/>
    <property type="evidence" value="ECO:0007669"/>
    <property type="project" value="UniProtKB-KW"/>
</dbReference>
<accession>A0A8K0KGY3</accession>
<keyword evidence="5 13" id="KW-0812">Transmembrane</keyword>
<dbReference type="CDD" id="cd10422">
    <property type="entry name" value="RNase_Ire1"/>
    <property type="match status" value="1"/>
</dbReference>
<keyword evidence="8" id="KW-0418">Kinase</keyword>
<dbReference type="Gene3D" id="3.30.200.20">
    <property type="entry name" value="Phosphorylase Kinase, domain 1"/>
    <property type="match status" value="1"/>
</dbReference>
<dbReference type="GO" id="GO:0051082">
    <property type="term" value="F:unfolded protein binding"/>
    <property type="evidence" value="ECO:0007669"/>
    <property type="project" value="TreeGrafter"/>
</dbReference>
<dbReference type="CDD" id="cd13982">
    <property type="entry name" value="STKc_IRE1"/>
    <property type="match status" value="1"/>
</dbReference>
<dbReference type="EC" id="2.7.11.1" evidence="2"/>
<keyword evidence="4" id="KW-0808">Transferase</keyword>
<keyword evidence="17" id="KW-1185">Reference proteome</keyword>
<dbReference type="Pfam" id="PF06479">
    <property type="entry name" value="Ribonuc_2-5A"/>
    <property type="match status" value="1"/>
</dbReference>
<keyword evidence="9" id="KW-0067">ATP-binding</keyword>
<dbReference type="Proteomes" id="UP000792457">
    <property type="component" value="Unassembled WGS sequence"/>
</dbReference>
<dbReference type="InterPro" id="IPR000719">
    <property type="entry name" value="Prot_kinase_dom"/>
</dbReference>
<comment type="caution">
    <text evidence="16">The sequence shown here is derived from an EMBL/GenBank/DDBJ whole genome shotgun (WGS) entry which is preliminary data.</text>
</comment>
<dbReference type="PROSITE" id="PS00108">
    <property type="entry name" value="PROTEIN_KINASE_ST"/>
    <property type="match status" value="1"/>
</dbReference>
<protein>
    <recommendedName>
        <fullName evidence="2">non-specific serine/threonine protein kinase</fullName>
        <ecNumber evidence="2">2.7.11.1</ecNumber>
    </recommendedName>
</protein>
<sequence length="935" mass="105699">MDLKVYITGKAPVTDLIKRYSDPLLLISTLDGSLFGVSQRTGHIRWKINEEPAVKAPIDYENEVIPQFLPNPKDGSLYILSGHEQDDLKKFPYTLPQLVTNSPCRGNDGILYIGKKLDSWFSIDVVSGIKLHSMGFASDDRMCLPSSEKSLFIGRTEPMDEERLKNYGLLHFSASSSGRLMTVEQFTGIKMWEIDLKSPVIGLYIPSDSYGEQGLVERSTIFSVPVTSVADDTFDHLMQHWPIEEKGLLPHQIRYYSIPKYAQIELQVIGQGSKTALGVIFNKSASHSNKKLSVGVQTDFQTKAEYEMNKSGSDDGEVLLPIYLQYFHSAAQILSRILITMEQNSAFLAFVITSLGIAFMSFILRYHLEEFKRIHRTVDSSSKVNSSQSHSNSSNDHYSTVSSESESSFSTAKTEDLGNGVIRVGKISFNSGHILGKGCEGTFVFRGEFDNRAVAVKRILPECFTFADREVALLRESDEHANVIRYFCMEQDRQFRYIALELCRATLKDYVENDSINSQLKIQPLHILEQATSGLQHLHSLDIVHRDIKPHNVLLSQPSNADGNIRVMISDFGLCKKLKVGRMSFSRRSGIAGTEGWIAPEMMAAPFDSVSGVHRTTCAVDIFSLGCVFYYVLSQGKHPFGDSLRRQANIMAGEYSLNELMGSEKYLERHLIEKMISCNPIERPSAAAVRSHLIFWSRAKVLSFLQEDQSSVVLRALERGGWPGGPAWTVVGDGNWHLHIDPEVCEDLRKYRNYRGNSVRDLLRALRNKKHHYRELSPAAQMKLGSIPDEFVSYWIKKFPLLLPHAWHAMLCVKDEPIFRQYYDKNYQFIEGVLQSVKPDKPALTKSQMMENGEVCESDSSSSYSDWEKRISDNKDSTVKSLCVFPEVNASSPTECYKDYLVDSGTKEGFLSSKIQNLKGEKRALIFSPRRRRKK</sequence>
<evidence type="ECO:0000256" key="8">
    <source>
        <dbReference type="ARBA" id="ARBA00022777"/>
    </source>
</evidence>
<evidence type="ECO:0000256" key="10">
    <source>
        <dbReference type="ARBA" id="ARBA00022989"/>
    </source>
</evidence>
<dbReference type="GO" id="GO:0036498">
    <property type="term" value="P:IRE1-mediated unfolded protein response"/>
    <property type="evidence" value="ECO:0007669"/>
    <property type="project" value="TreeGrafter"/>
</dbReference>
<dbReference type="Gene3D" id="1.20.1440.180">
    <property type="entry name" value="KEN domain"/>
    <property type="match status" value="1"/>
</dbReference>
<dbReference type="SUPFAM" id="SSF50998">
    <property type="entry name" value="Quinoprotein alcohol dehydrogenase-like"/>
    <property type="match status" value="1"/>
</dbReference>
<dbReference type="InterPro" id="IPR011009">
    <property type="entry name" value="Kinase-like_dom_sf"/>
</dbReference>
<dbReference type="GO" id="GO:0004521">
    <property type="term" value="F:RNA endonuclease activity"/>
    <property type="evidence" value="ECO:0007669"/>
    <property type="project" value="InterPro"/>
</dbReference>
<dbReference type="PANTHER" id="PTHR13954">
    <property type="entry name" value="IRE1-RELATED"/>
    <property type="match status" value="1"/>
</dbReference>
<reference evidence="16" key="2">
    <citation type="submission" date="2017-10" db="EMBL/GenBank/DDBJ databases">
        <title>Ladona fulva Genome sequencing and assembly.</title>
        <authorList>
            <person name="Murali S."/>
            <person name="Richards S."/>
            <person name="Bandaranaike D."/>
            <person name="Bellair M."/>
            <person name="Blankenburg K."/>
            <person name="Chao H."/>
            <person name="Dinh H."/>
            <person name="Doddapaneni H."/>
            <person name="Dugan-Rocha S."/>
            <person name="Elkadiri S."/>
            <person name="Gnanaolivu R."/>
            <person name="Hernandez B."/>
            <person name="Skinner E."/>
            <person name="Javaid M."/>
            <person name="Lee S."/>
            <person name="Li M."/>
            <person name="Ming W."/>
            <person name="Munidasa M."/>
            <person name="Muniz J."/>
            <person name="Nguyen L."/>
            <person name="Hughes D."/>
            <person name="Osuji N."/>
            <person name="Pu L.-L."/>
            <person name="Puazo M."/>
            <person name="Qu C."/>
            <person name="Quiroz J."/>
            <person name="Raj R."/>
            <person name="Weissenberger G."/>
            <person name="Xin Y."/>
            <person name="Zou X."/>
            <person name="Han Y."/>
            <person name="Worley K."/>
            <person name="Muzny D."/>
            <person name="Gibbs R."/>
        </authorList>
    </citation>
    <scope>NUCLEOTIDE SEQUENCE</scope>
    <source>
        <strain evidence="16">Sampled in the wild</strain>
    </source>
</reference>
<evidence type="ECO:0000256" key="3">
    <source>
        <dbReference type="ARBA" id="ARBA00022527"/>
    </source>
</evidence>
<evidence type="ECO:0000256" key="6">
    <source>
        <dbReference type="ARBA" id="ARBA00022729"/>
    </source>
</evidence>
<dbReference type="SMART" id="SM00564">
    <property type="entry name" value="PQQ"/>
    <property type="match status" value="3"/>
</dbReference>
<keyword evidence="7" id="KW-0547">Nucleotide-binding</keyword>
<evidence type="ECO:0000256" key="7">
    <source>
        <dbReference type="ARBA" id="ARBA00022741"/>
    </source>
</evidence>
<dbReference type="SUPFAM" id="SSF56112">
    <property type="entry name" value="Protein kinase-like (PK-like)"/>
    <property type="match status" value="1"/>
</dbReference>
<comment type="subcellular location">
    <subcellularLocation>
        <location evidence="1">Membrane</location>
        <topology evidence="1">Single-pass membrane protein</topology>
    </subcellularLocation>
</comment>
<dbReference type="OrthoDB" id="63989at2759"/>
<dbReference type="InterPro" id="IPR011047">
    <property type="entry name" value="Quinoprotein_ADH-like_sf"/>
</dbReference>
<evidence type="ECO:0000256" key="13">
    <source>
        <dbReference type="SAM" id="Phobius"/>
    </source>
</evidence>
<evidence type="ECO:0000256" key="4">
    <source>
        <dbReference type="ARBA" id="ARBA00022679"/>
    </source>
</evidence>
<evidence type="ECO:0000256" key="11">
    <source>
        <dbReference type="ARBA" id="ARBA00023136"/>
    </source>
</evidence>
<evidence type="ECO:0000259" key="15">
    <source>
        <dbReference type="PROSITE" id="PS51392"/>
    </source>
</evidence>
<dbReference type="InterPro" id="IPR045133">
    <property type="entry name" value="IRE1/2-like"/>
</dbReference>
<dbReference type="PANTHER" id="PTHR13954:SF6">
    <property type="entry name" value="NON-SPECIFIC SERINE_THREONINE PROTEIN KINASE"/>
    <property type="match status" value="1"/>
</dbReference>
<evidence type="ECO:0000313" key="16">
    <source>
        <dbReference type="EMBL" id="KAG8234700.1"/>
    </source>
</evidence>
<keyword evidence="6" id="KW-0732">Signal</keyword>
<evidence type="ECO:0000313" key="17">
    <source>
        <dbReference type="Proteomes" id="UP000792457"/>
    </source>
</evidence>
<feature type="domain" description="KEN" evidence="15">
    <location>
        <begin position="688"/>
        <end position="825"/>
    </location>
</feature>
<dbReference type="FunFam" id="3.30.200.20:FF:000077">
    <property type="entry name" value="Putative Serine/threonine-protein kinase/endoribonuclease IRE1"/>
    <property type="match status" value="1"/>
</dbReference>
<evidence type="ECO:0000256" key="12">
    <source>
        <dbReference type="SAM" id="MobiDB-lite"/>
    </source>
</evidence>
<feature type="transmembrane region" description="Helical" evidence="13">
    <location>
        <begin position="346"/>
        <end position="366"/>
    </location>
</feature>
<dbReference type="InterPro" id="IPR038357">
    <property type="entry name" value="KEN_sf"/>
</dbReference>
<organism evidence="16 17">
    <name type="scientific">Ladona fulva</name>
    <name type="common">Scarce chaser dragonfly</name>
    <name type="synonym">Libellula fulva</name>
    <dbReference type="NCBI Taxonomy" id="123851"/>
    <lineage>
        <taxon>Eukaryota</taxon>
        <taxon>Metazoa</taxon>
        <taxon>Ecdysozoa</taxon>
        <taxon>Arthropoda</taxon>
        <taxon>Hexapoda</taxon>
        <taxon>Insecta</taxon>
        <taxon>Pterygota</taxon>
        <taxon>Palaeoptera</taxon>
        <taxon>Odonata</taxon>
        <taxon>Epiprocta</taxon>
        <taxon>Anisoptera</taxon>
        <taxon>Libelluloidea</taxon>
        <taxon>Libellulidae</taxon>
        <taxon>Ladona</taxon>
    </lineage>
</organism>
<dbReference type="GO" id="GO:0004674">
    <property type="term" value="F:protein serine/threonine kinase activity"/>
    <property type="evidence" value="ECO:0007669"/>
    <property type="project" value="UniProtKB-KW"/>
</dbReference>
<keyword evidence="3" id="KW-0723">Serine/threonine-protein kinase</keyword>
<dbReference type="InterPro" id="IPR010513">
    <property type="entry name" value="KEN_dom"/>
</dbReference>
<evidence type="ECO:0000256" key="5">
    <source>
        <dbReference type="ARBA" id="ARBA00022692"/>
    </source>
</evidence>
<dbReference type="Pfam" id="PF00069">
    <property type="entry name" value="Pkinase"/>
    <property type="match status" value="1"/>
</dbReference>
<keyword evidence="11 13" id="KW-0472">Membrane</keyword>
<dbReference type="GO" id="GO:0070059">
    <property type="term" value="P:intrinsic apoptotic signaling pathway in response to endoplasmic reticulum stress"/>
    <property type="evidence" value="ECO:0007669"/>
    <property type="project" value="TreeGrafter"/>
</dbReference>